<gene>
    <name evidence="3" type="ORF">X777_11805</name>
</gene>
<dbReference type="AlphaFoldDB" id="A0A026W451"/>
<dbReference type="Proteomes" id="UP000053097">
    <property type="component" value="Unassembled WGS sequence"/>
</dbReference>
<evidence type="ECO:0000256" key="1">
    <source>
        <dbReference type="SAM" id="Coils"/>
    </source>
</evidence>
<evidence type="ECO:0000313" key="4">
    <source>
        <dbReference type="Proteomes" id="UP000053097"/>
    </source>
</evidence>
<reference evidence="3 4" key="1">
    <citation type="journal article" date="2014" name="Curr. Biol.">
        <title>The genome of the clonal raider ant Cerapachys biroi.</title>
        <authorList>
            <person name="Oxley P.R."/>
            <person name="Ji L."/>
            <person name="Fetter-Pruneda I."/>
            <person name="McKenzie S.K."/>
            <person name="Li C."/>
            <person name="Hu H."/>
            <person name="Zhang G."/>
            <person name="Kronauer D.J."/>
        </authorList>
    </citation>
    <scope>NUCLEOTIDE SEQUENCE [LARGE SCALE GENOMIC DNA]</scope>
</reference>
<keyword evidence="1" id="KW-0175">Coiled coil</keyword>
<protein>
    <submittedName>
        <fullName evidence="3">Uncharacterized protein</fullName>
    </submittedName>
</protein>
<feature type="region of interest" description="Disordered" evidence="2">
    <location>
        <begin position="107"/>
        <end position="137"/>
    </location>
</feature>
<organism evidence="3 4">
    <name type="scientific">Ooceraea biroi</name>
    <name type="common">Clonal raider ant</name>
    <name type="synonym">Cerapachys biroi</name>
    <dbReference type="NCBI Taxonomy" id="2015173"/>
    <lineage>
        <taxon>Eukaryota</taxon>
        <taxon>Metazoa</taxon>
        <taxon>Ecdysozoa</taxon>
        <taxon>Arthropoda</taxon>
        <taxon>Hexapoda</taxon>
        <taxon>Insecta</taxon>
        <taxon>Pterygota</taxon>
        <taxon>Neoptera</taxon>
        <taxon>Endopterygota</taxon>
        <taxon>Hymenoptera</taxon>
        <taxon>Apocrita</taxon>
        <taxon>Aculeata</taxon>
        <taxon>Formicoidea</taxon>
        <taxon>Formicidae</taxon>
        <taxon>Dorylinae</taxon>
        <taxon>Ooceraea</taxon>
    </lineage>
</organism>
<feature type="coiled-coil region" evidence="1">
    <location>
        <begin position="28"/>
        <end position="59"/>
    </location>
</feature>
<accession>A0A026W451</accession>
<evidence type="ECO:0000313" key="3">
    <source>
        <dbReference type="EMBL" id="EZA49824.1"/>
    </source>
</evidence>
<proteinExistence type="predicted"/>
<evidence type="ECO:0000256" key="2">
    <source>
        <dbReference type="SAM" id="MobiDB-lite"/>
    </source>
</evidence>
<feature type="compositionally biased region" description="Basic and acidic residues" evidence="2">
    <location>
        <begin position="107"/>
        <end position="117"/>
    </location>
</feature>
<keyword evidence="4" id="KW-1185">Reference proteome</keyword>
<dbReference type="OMA" id="WPNIEDG"/>
<sequence length="137" mass="16253">TPFELLVGQRMRLKDDLKLYDLLREAAIETFQQERMELRREAKKNISKIQEENRKTYDRRRKSPNEYRINDVVAIQRTQLGPRLKVRPKFLGPYKVSTELRNDRYIVDKLGEHEGPKRSSTSADHMKPWPNIEDGAT</sequence>
<name>A0A026W451_OOCBI</name>
<dbReference type="EMBL" id="KK107495">
    <property type="protein sequence ID" value="EZA49824.1"/>
    <property type="molecule type" value="Genomic_DNA"/>
</dbReference>
<feature type="non-terminal residue" evidence="3">
    <location>
        <position position="1"/>
    </location>
</feature>